<feature type="region of interest" description="Disordered" evidence="1">
    <location>
        <begin position="13"/>
        <end position="34"/>
    </location>
</feature>
<reference evidence="3" key="1">
    <citation type="journal article" date="2019" name="Nat. Commun.">
        <title>The genome of broomcorn millet.</title>
        <authorList>
            <person name="Zou C."/>
            <person name="Miki D."/>
            <person name="Li D."/>
            <person name="Tang Q."/>
            <person name="Xiao L."/>
            <person name="Rajput S."/>
            <person name="Deng P."/>
            <person name="Jia W."/>
            <person name="Huang R."/>
            <person name="Zhang M."/>
            <person name="Sun Y."/>
            <person name="Hu J."/>
            <person name="Fu X."/>
            <person name="Schnable P.S."/>
            <person name="Li F."/>
            <person name="Zhang H."/>
            <person name="Feng B."/>
            <person name="Zhu X."/>
            <person name="Liu R."/>
            <person name="Schnable J.C."/>
            <person name="Zhu J.-K."/>
            <person name="Zhang H."/>
        </authorList>
    </citation>
    <scope>NUCLEOTIDE SEQUENCE [LARGE SCALE GENOMIC DNA]</scope>
</reference>
<comment type="caution">
    <text evidence="2">The sequence shown here is derived from an EMBL/GenBank/DDBJ whole genome shotgun (WGS) entry which is preliminary data.</text>
</comment>
<protein>
    <submittedName>
        <fullName evidence="2">Uncharacterized protein</fullName>
    </submittedName>
</protein>
<proteinExistence type="predicted"/>
<organism evidence="2 3">
    <name type="scientific">Panicum miliaceum</name>
    <name type="common">Proso millet</name>
    <name type="synonym">Broomcorn millet</name>
    <dbReference type="NCBI Taxonomy" id="4540"/>
    <lineage>
        <taxon>Eukaryota</taxon>
        <taxon>Viridiplantae</taxon>
        <taxon>Streptophyta</taxon>
        <taxon>Embryophyta</taxon>
        <taxon>Tracheophyta</taxon>
        <taxon>Spermatophyta</taxon>
        <taxon>Magnoliopsida</taxon>
        <taxon>Liliopsida</taxon>
        <taxon>Poales</taxon>
        <taxon>Poaceae</taxon>
        <taxon>PACMAD clade</taxon>
        <taxon>Panicoideae</taxon>
        <taxon>Panicodae</taxon>
        <taxon>Paniceae</taxon>
        <taxon>Panicinae</taxon>
        <taxon>Panicum</taxon>
        <taxon>Panicum sect. Panicum</taxon>
    </lineage>
</organism>
<evidence type="ECO:0000313" key="2">
    <source>
        <dbReference type="EMBL" id="RLM58108.1"/>
    </source>
</evidence>
<sequence>MALRHVARSVGVPALRQAPVPRAPPSAGPTPLAYHSRRLGHHLGAMIMTSRKLKYHVEKELGRLFWEERKNTQMYGEKELKEILSTIKSLSEPASESVEHA</sequence>
<dbReference type="Proteomes" id="UP000275267">
    <property type="component" value="Unassembled WGS sequence"/>
</dbReference>
<keyword evidence="3" id="KW-1185">Reference proteome</keyword>
<dbReference type="AlphaFoldDB" id="A0A3L6PKF6"/>
<dbReference type="OrthoDB" id="10508761at2759"/>
<evidence type="ECO:0000313" key="3">
    <source>
        <dbReference type="Proteomes" id="UP000275267"/>
    </source>
</evidence>
<evidence type="ECO:0000256" key="1">
    <source>
        <dbReference type="SAM" id="MobiDB-lite"/>
    </source>
</evidence>
<accession>A0A3L6PKF6</accession>
<gene>
    <name evidence="2" type="ORF">C2845_PM18G05320</name>
</gene>
<name>A0A3L6PKF6_PANMI</name>
<dbReference type="EMBL" id="PQIB02000017">
    <property type="protein sequence ID" value="RLM58108.1"/>
    <property type="molecule type" value="Genomic_DNA"/>
</dbReference>